<organism evidence="8 9">
    <name type="scientific">Micrococcoides hystricis</name>
    <dbReference type="NCBI Taxonomy" id="1572761"/>
    <lineage>
        <taxon>Bacteria</taxon>
        <taxon>Bacillati</taxon>
        <taxon>Actinomycetota</taxon>
        <taxon>Actinomycetes</taxon>
        <taxon>Micrococcales</taxon>
        <taxon>Micrococcaceae</taxon>
        <taxon>Micrococcoides</taxon>
    </lineage>
</organism>
<accession>A0ABV6PF74</accession>
<evidence type="ECO:0000256" key="3">
    <source>
        <dbReference type="ARBA" id="ARBA00022692"/>
    </source>
</evidence>
<feature type="transmembrane region" description="Helical" evidence="6">
    <location>
        <begin position="161"/>
        <end position="182"/>
    </location>
</feature>
<evidence type="ECO:0000256" key="2">
    <source>
        <dbReference type="ARBA" id="ARBA00022475"/>
    </source>
</evidence>
<comment type="subcellular location">
    <subcellularLocation>
        <location evidence="1">Cell membrane</location>
        <topology evidence="1">Multi-pass membrane protein</topology>
    </subcellularLocation>
</comment>
<dbReference type="InterPro" id="IPR042094">
    <property type="entry name" value="T2SS_GspF_sf"/>
</dbReference>
<evidence type="ECO:0000259" key="7">
    <source>
        <dbReference type="Pfam" id="PF00482"/>
    </source>
</evidence>
<feature type="domain" description="Type II secretion system protein GspF" evidence="7">
    <location>
        <begin position="26"/>
        <end position="149"/>
    </location>
</feature>
<keyword evidence="5 6" id="KW-0472">Membrane</keyword>
<gene>
    <name evidence="8" type="ORF">ACFFFR_11760</name>
</gene>
<evidence type="ECO:0000313" key="9">
    <source>
        <dbReference type="Proteomes" id="UP001589862"/>
    </source>
</evidence>
<evidence type="ECO:0000256" key="5">
    <source>
        <dbReference type="ARBA" id="ARBA00023136"/>
    </source>
</evidence>
<dbReference type="Pfam" id="PF00482">
    <property type="entry name" value="T2SSF"/>
    <property type="match status" value="1"/>
</dbReference>
<proteinExistence type="predicted"/>
<name>A0ABV6PF74_9MICC</name>
<keyword evidence="4 6" id="KW-1133">Transmembrane helix</keyword>
<comment type="caution">
    <text evidence="8">The sequence shown here is derived from an EMBL/GenBank/DDBJ whole genome shotgun (WGS) entry which is preliminary data.</text>
</comment>
<dbReference type="EMBL" id="JBHLUB010000032">
    <property type="protein sequence ID" value="MFC0583042.1"/>
    <property type="molecule type" value="Genomic_DNA"/>
</dbReference>
<protein>
    <submittedName>
        <fullName evidence="8">Type II secretion system F family protein</fullName>
    </submittedName>
</protein>
<dbReference type="Gene3D" id="1.20.81.30">
    <property type="entry name" value="Type II secretion system (T2SS), domain F"/>
    <property type="match status" value="1"/>
</dbReference>
<dbReference type="InterPro" id="IPR018076">
    <property type="entry name" value="T2SS_GspF_dom"/>
</dbReference>
<keyword evidence="9" id="KW-1185">Reference proteome</keyword>
<evidence type="ECO:0000256" key="4">
    <source>
        <dbReference type="ARBA" id="ARBA00022989"/>
    </source>
</evidence>
<sequence length="196" mass="21985">MQNRLEAIKNKLNRKHIHRLVHRQQFLRQLAALLKAGRHSQQLWEELSELYNRADKDGVTEIHQFVEQAGSLSNRGENPAEAFQEQWPWLASCFRMAAGQGMQLADLLERYSNHVQEDQSLDELIVVEAAGAKMTQRLLLLLPFGGIGMSLLLGVDVVGIYFGHPLGLLCLVLGAVLSLLAARTSKRIIAEAGRRQ</sequence>
<dbReference type="RefSeq" id="WP_377460685.1">
    <property type="nucleotide sequence ID" value="NZ_JBHLUB010000032.1"/>
</dbReference>
<dbReference type="Proteomes" id="UP001589862">
    <property type="component" value="Unassembled WGS sequence"/>
</dbReference>
<keyword evidence="3 6" id="KW-0812">Transmembrane</keyword>
<feature type="transmembrane region" description="Helical" evidence="6">
    <location>
        <begin position="138"/>
        <end position="155"/>
    </location>
</feature>
<evidence type="ECO:0000256" key="1">
    <source>
        <dbReference type="ARBA" id="ARBA00004651"/>
    </source>
</evidence>
<evidence type="ECO:0000256" key="6">
    <source>
        <dbReference type="SAM" id="Phobius"/>
    </source>
</evidence>
<reference evidence="8 9" key="1">
    <citation type="submission" date="2024-09" db="EMBL/GenBank/DDBJ databases">
        <authorList>
            <person name="Sun Q."/>
            <person name="Mori K."/>
        </authorList>
    </citation>
    <scope>NUCLEOTIDE SEQUENCE [LARGE SCALE GENOMIC DNA]</scope>
    <source>
        <strain evidence="8 9">NCAIM B.02604</strain>
    </source>
</reference>
<evidence type="ECO:0000313" key="8">
    <source>
        <dbReference type="EMBL" id="MFC0583042.1"/>
    </source>
</evidence>
<keyword evidence="2" id="KW-1003">Cell membrane</keyword>